<gene>
    <name evidence="1" type="ORF">PHMEG_00037193</name>
</gene>
<dbReference type="OrthoDB" id="106425at2759"/>
<organism evidence="1 2">
    <name type="scientific">Phytophthora megakarya</name>
    <dbReference type="NCBI Taxonomy" id="4795"/>
    <lineage>
        <taxon>Eukaryota</taxon>
        <taxon>Sar</taxon>
        <taxon>Stramenopiles</taxon>
        <taxon>Oomycota</taxon>
        <taxon>Peronosporomycetes</taxon>
        <taxon>Peronosporales</taxon>
        <taxon>Peronosporaceae</taxon>
        <taxon>Phytophthora</taxon>
    </lineage>
</organism>
<dbReference type="AlphaFoldDB" id="A0A225UKG7"/>
<dbReference type="EMBL" id="NBNE01016122">
    <property type="protein sequence ID" value="OWY93421.1"/>
    <property type="molecule type" value="Genomic_DNA"/>
</dbReference>
<sequence length="69" mass="7695">MLVAAHNDIPPTTVRGDWTCRAASYLDENRTYTLNAMKDMVRFDFGVGLSTSTISNKLTAKVDTTKQVR</sequence>
<accession>A0A225UKG7</accession>
<dbReference type="Proteomes" id="UP000198211">
    <property type="component" value="Unassembled WGS sequence"/>
</dbReference>
<keyword evidence="2" id="KW-1185">Reference proteome</keyword>
<evidence type="ECO:0000313" key="2">
    <source>
        <dbReference type="Proteomes" id="UP000198211"/>
    </source>
</evidence>
<protein>
    <submittedName>
        <fullName evidence="1">Uncharacterized protein</fullName>
    </submittedName>
</protein>
<reference evidence="2" key="1">
    <citation type="submission" date="2017-03" db="EMBL/GenBank/DDBJ databases">
        <title>Phytopthora megakarya and P. palmivora, two closely related causual agents of cacao black pod achieved similar genome size and gene model numbers by different mechanisms.</title>
        <authorList>
            <person name="Ali S."/>
            <person name="Shao J."/>
            <person name="Larry D.J."/>
            <person name="Kronmiller B."/>
            <person name="Shen D."/>
            <person name="Strem M.D."/>
            <person name="Melnick R.L."/>
            <person name="Guiltinan M.J."/>
            <person name="Tyler B.M."/>
            <person name="Meinhardt L.W."/>
            <person name="Bailey B.A."/>
        </authorList>
    </citation>
    <scope>NUCLEOTIDE SEQUENCE [LARGE SCALE GENOMIC DNA]</scope>
    <source>
        <strain evidence="2">zdho120</strain>
    </source>
</reference>
<name>A0A225UKG7_9STRA</name>
<evidence type="ECO:0000313" key="1">
    <source>
        <dbReference type="EMBL" id="OWY93421.1"/>
    </source>
</evidence>
<comment type="caution">
    <text evidence="1">The sequence shown here is derived from an EMBL/GenBank/DDBJ whole genome shotgun (WGS) entry which is preliminary data.</text>
</comment>
<proteinExistence type="predicted"/>